<evidence type="ECO:0000313" key="2">
    <source>
        <dbReference type="EMBL" id="GGC20224.1"/>
    </source>
</evidence>
<dbReference type="Pfam" id="PF09697">
    <property type="entry name" value="Porph_ging"/>
    <property type="match status" value="1"/>
</dbReference>
<dbReference type="EMBL" id="BMIK01000002">
    <property type="protein sequence ID" value="GGC20224.1"/>
    <property type="molecule type" value="Genomic_DNA"/>
</dbReference>
<sequence length="262" mass="29663">MSVKIFLPLACLLSIMLATQSMQAQYARFIESGVVTFEKRVNMYAKIQSRYGKSRSSFMEQALEQYKRTQPQFKSFNYNLAFDGSRTRFWPLNDQTTPSGGFFGDDPSIDMGNTIVTDLLAGQSIGQKSVYEQTYLITDSTRRIQWRITNETREIAGYECRRANALVLDSIYVVAFYTDQIPVSGGPESFTGLPGMILGVALPYENTTYFATKVDDRPVTAKELEAPKKGKAVNYRELRAELEASLKDWGEYAQPIFKAMML</sequence>
<gene>
    <name evidence="2" type="ORF">GCM10011386_10160</name>
</gene>
<dbReference type="NCBIfam" id="TIGR01200">
    <property type="entry name" value="GLPGLI"/>
    <property type="match status" value="1"/>
</dbReference>
<dbReference type="InterPro" id="IPR005901">
    <property type="entry name" value="GLPGLI"/>
</dbReference>
<keyword evidence="3" id="KW-1185">Reference proteome</keyword>
<protein>
    <recommendedName>
        <fullName evidence="4">GLPGLI family protein</fullName>
    </recommendedName>
</protein>
<name>A0ABQ1L9H9_9SPHI</name>
<feature type="chain" id="PRO_5045518911" description="GLPGLI family protein" evidence="1">
    <location>
        <begin position="25"/>
        <end position="262"/>
    </location>
</feature>
<comment type="caution">
    <text evidence="2">The sequence shown here is derived from an EMBL/GenBank/DDBJ whole genome shotgun (WGS) entry which is preliminary data.</text>
</comment>
<dbReference type="Proteomes" id="UP000597338">
    <property type="component" value="Unassembled WGS sequence"/>
</dbReference>
<evidence type="ECO:0000256" key="1">
    <source>
        <dbReference type="SAM" id="SignalP"/>
    </source>
</evidence>
<reference evidence="3" key="1">
    <citation type="journal article" date="2019" name="Int. J. Syst. Evol. Microbiol.">
        <title>The Global Catalogue of Microorganisms (GCM) 10K type strain sequencing project: providing services to taxonomists for standard genome sequencing and annotation.</title>
        <authorList>
            <consortium name="The Broad Institute Genomics Platform"/>
            <consortium name="The Broad Institute Genome Sequencing Center for Infectious Disease"/>
            <person name="Wu L."/>
            <person name="Ma J."/>
        </authorList>
    </citation>
    <scope>NUCLEOTIDE SEQUENCE [LARGE SCALE GENOMIC DNA]</scope>
    <source>
        <strain evidence="3">CGMCC 1.15342</strain>
    </source>
</reference>
<evidence type="ECO:0000313" key="3">
    <source>
        <dbReference type="Proteomes" id="UP000597338"/>
    </source>
</evidence>
<keyword evidence="1" id="KW-0732">Signal</keyword>
<feature type="signal peptide" evidence="1">
    <location>
        <begin position="1"/>
        <end position="24"/>
    </location>
</feature>
<proteinExistence type="predicted"/>
<evidence type="ECO:0008006" key="4">
    <source>
        <dbReference type="Google" id="ProtNLM"/>
    </source>
</evidence>
<organism evidence="2 3">
    <name type="scientific">Parapedobacter defluvii</name>
    <dbReference type="NCBI Taxonomy" id="2045106"/>
    <lineage>
        <taxon>Bacteria</taxon>
        <taxon>Pseudomonadati</taxon>
        <taxon>Bacteroidota</taxon>
        <taxon>Sphingobacteriia</taxon>
        <taxon>Sphingobacteriales</taxon>
        <taxon>Sphingobacteriaceae</taxon>
        <taxon>Parapedobacter</taxon>
    </lineage>
</organism>
<dbReference type="RefSeq" id="WP_188748131.1">
    <property type="nucleotide sequence ID" value="NZ_BMIK01000002.1"/>
</dbReference>
<accession>A0ABQ1L9H9</accession>